<accession>A0AAN6XU25</accession>
<dbReference type="AlphaFoldDB" id="A0AAN6XU25"/>
<gene>
    <name evidence="2" type="ORF">QBC37DRAFT_406954</name>
</gene>
<comment type="caution">
    <text evidence="2">The sequence shown here is derived from an EMBL/GenBank/DDBJ whole genome shotgun (WGS) entry which is preliminary data.</text>
</comment>
<reference evidence="2" key="2">
    <citation type="submission" date="2023-05" db="EMBL/GenBank/DDBJ databases">
        <authorList>
            <consortium name="Lawrence Berkeley National Laboratory"/>
            <person name="Steindorff A."/>
            <person name="Hensen N."/>
            <person name="Bonometti L."/>
            <person name="Westerberg I."/>
            <person name="Brannstrom I.O."/>
            <person name="Guillou S."/>
            <person name="Cros-Aarteil S."/>
            <person name="Calhoun S."/>
            <person name="Haridas S."/>
            <person name="Kuo A."/>
            <person name="Mondo S."/>
            <person name="Pangilinan J."/>
            <person name="Riley R."/>
            <person name="Labutti K."/>
            <person name="Andreopoulos B."/>
            <person name="Lipzen A."/>
            <person name="Chen C."/>
            <person name="Yanf M."/>
            <person name="Daum C."/>
            <person name="Ng V."/>
            <person name="Clum A."/>
            <person name="Ohm R."/>
            <person name="Martin F."/>
            <person name="Silar P."/>
            <person name="Natvig D."/>
            <person name="Lalanne C."/>
            <person name="Gautier V."/>
            <person name="Ament-Velasquez S.L."/>
            <person name="Kruys A."/>
            <person name="Hutchinson M.I."/>
            <person name="Powell A.J."/>
            <person name="Barry K."/>
            <person name="Miller A.N."/>
            <person name="Grigoriev I.V."/>
            <person name="Debuchy R."/>
            <person name="Gladieux P."/>
            <person name="Thoren M.H."/>
            <person name="Johannesson H."/>
        </authorList>
    </citation>
    <scope>NUCLEOTIDE SEQUENCE</scope>
    <source>
        <strain evidence="2">PSN293</strain>
    </source>
</reference>
<feature type="compositionally biased region" description="Low complexity" evidence="1">
    <location>
        <begin position="110"/>
        <end position="125"/>
    </location>
</feature>
<keyword evidence="3" id="KW-1185">Reference proteome</keyword>
<dbReference type="Proteomes" id="UP001301769">
    <property type="component" value="Unassembled WGS sequence"/>
</dbReference>
<proteinExistence type="predicted"/>
<sequence length="613" mass="67270">MSDQNSPGKSLQERRGAAGINLTGPMPDVVIERAVAERHNLQLPAQLPQGIRSHHASPIEGPVDHPGALGADTGATLTYGNWASNLPAPARQPEALAESATPLSSAPSGQELQQPQLQQDEAPAQGEGGAESADSPDPADLWLVFPEEEEGALPPAPPTPTLERQPGSPTPISPLALDSEQTPATTDQMAASEATNMYKPGGRASWGLDDKADPNQLPAFFFKSASEEAREVLRDQAGPPPLPGFKSTQTLPFDPTKALERHAQIISEQSNTISPSSSSVTFGHPHSSSFGPDITMHHTPQTPVWDRWNEAVGLVHNETVKVFIRGCFCAGKRLPLSLAIHRDLVVGEMATRLMSDLRVIVYQLQLARCLFRAPHNLRNRAISPAQLREYQLEVDEQVGRLIITKLLEGQSFGQVGHAGKAVCSQSLRGIVDIVKPLVDQEQTLGRNAGWDYLGGLTEALVRNFMEFMVTQIAIYGSHPQDQQTVHGLAYLSNKYAIWCLSSGRFFKATELAQLCLDLIRNTAISPPADWYPRGYRHTYDFDQDITEYKTVIYRKQKSFANKILVCGHNRRVPGPEFIRDLMEPEVYNFEDIEEDPEDSIWDMDVADPANILG</sequence>
<evidence type="ECO:0000313" key="3">
    <source>
        <dbReference type="Proteomes" id="UP001301769"/>
    </source>
</evidence>
<feature type="region of interest" description="Disordered" evidence="1">
    <location>
        <begin position="1"/>
        <end position="24"/>
    </location>
</feature>
<feature type="compositionally biased region" description="Polar residues" evidence="1">
    <location>
        <begin position="75"/>
        <end position="84"/>
    </location>
</feature>
<organism evidence="2 3">
    <name type="scientific">Rhypophila decipiens</name>
    <dbReference type="NCBI Taxonomy" id="261697"/>
    <lineage>
        <taxon>Eukaryota</taxon>
        <taxon>Fungi</taxon>
        <taxon>Dikarya</taxon>
        <taxon>Ascomycota</taxon>
        <taxon>Pezizomycotina</taxon>
        <taxon>Sordariomycetes</taxon>
        <taxon>Sordariomycetidae</taxon>
        <taxon>Sordariales</taxon>
        <taxon>Naviculisporaceae</taxon>
        <taxon>Rhypophila</taxon>
    </lineage>
</organism>
<protein>
    <submittedName>
        <fullName evidence="2">Uncharacterized protein</fullName>
    </submittedName>
</protein>
<evidence type="ECO:0000256" key="1">
    <source>
        <dbReference type="SAM" id="MobiDB-lite"/>
    </source>
</evidence>
<evidence type="ECO:0000313" key="2">
    <source>
        <dbReference type="EMBL" id="KAK4206623.1"/>
    </source>
</evidence>
<dbReference type="EMBL" id="MU858375">
    <property type="protein sequence ID" value="KAK4206623.1"/>
    <property type="molecule type" value="Genomic_DNA"/>
</dbReference>
<feature type="region of interest" description="Disordered" evidence="1">
    <location>
        <begin position="45"/>
        <end position="183"/>
    </location>
</feature>
<name>A0AAN6XU25_9PEZI</name>
<reference evidence="2" key="1">
    <citation type="journal article" date="2023" name="Mol. Phylogenet. Evol.">
        <title>Genome-scale phylogeny and comparative genomics of the fungal order Sordariales.</title>
        <authorList>
            <person name="Hensen N."/>
            <person name="Bonometti L."/>
            <person name="Westerberg I."/>
            <person name="Brannstrom I.O."/>
            <person name="Guillou S."/>
            <person name="Cros-Aarteil S."/>
            <person name="Calhoun S."/>
            <person name="Haridas S."/>
            <person name="Kuo A."/>
            <person name="Mondo S."/>
            <person name="Pangilinan J."/>
            <person name="Riley R."/>
            <person name="LaButti K."/>
            <person name="Andreopoulos B."/>
            <person name="Lipzen A."/>
            <person name="Chen C."/>
            <person name="Yan M."/>
            <person name="Daum C."/>
            <person name="Ng V."/>
            <person name="Clum A."/>
            <person name="Steindorff A."/>
            <person name="Ohm R.A."/>
            <person name="Martin F."/>
            <person name="Silar P."/>
            <person name="Natvig D.O."/>
            <person name="Lalanne C."/>
            <person name="Gautier V."/>
            <person name="Ament-Velasquez S.L."/>
            <person name="Kruys A."/>
            <person name="Hutchinson M.I."/>
            <person name="Powell A.J."/>
            <person name="Barry K."/>
            <person name="Miller A.N."/>
            <person name="Grigoriev I.V."/>
            <person name="Debuchy R."/>
            <person name="Gladieux P."/>
            <person name="Hiltunen Thoren M."/>
            <person name="Johannesson H."/>
        </authorList>
    </citation>
    <scope>NUCLEOTIDE SEQUENCE</scope>
    <source>
        <strain evidence="2">PSN293</strain>
    </source>
</reference>